<organism evidence="1 2">
    <name type="scientific">Hyaloscypha bicolor E</name>
    <dbReference type="NCBI Taxonomy" id="1095630"/>
    <lineage>
        <taxon>Eukaryota</taxon>
        <taxon>Fungi</taxon>
        <taxon>Dikarya</taxon>
        <taxon>Ascomycota</taxon>
        <taxon>Pezizomycotina</taxon>
        <taxon>Leotiomycetes</taxon>
        <taxon>Helotiales</taxon>
        <taxon>Hyaloscyphaceae</taxon>
        <taxon>Hyaloscypha</taxon>
        <taxon>Hyaloscypha bicolor</taxon>
    </lineage>
</organism>
<protein>
    <submittedName>
        <fullName evidence="1">Uncharacterized protein</fullName>
    </submittedName>
</protein>
<dbReference type="OrthoDB" id="5420958at2759"/>
<dbReference type="AlphaFoldDB" id="A0A2J6T107"/>
<dbReference type="InParanoid" id="A0A2J6T107"/>
<dbReference type="GeneID" id="36583372"/>
<evidence type="ECO:0000313" key="1">
    <source>
        <dbReference type="EMBL" id="PMD56689.1"/>
    </source>
</evidence>
<sequence>KAWIARNYKFLKQIREKLISMKCLSIYIIEDIKKYFANFDKYRRKWSIYTEDISNFNKSGFQIRVVTGDIIYILLDYEIVYNADPDNRELVIVIAIINYGKRKVPIYIIFKGAYYLCGNFL</sequence>
<reference evidence="1 2" key="1">
    <citation type="submission" date="2016-04" db="EMBL/GenBank/DDBJ databases">
        <title>A degradative enzymes factory behind the ericoid mycorrhizal symbiosis.</title>
        <authorList>
            <consortium name="DOE Joint Genome Institute"/>
            <person name="Martino E."/>
            <person name="Morin E."/>
            <person name="Grelet G."/>
            <person name="Kuo A."/>
            <person name="Kohler A."/>
            <person name="Daghino S."/>
            <person name="Barry K."/>
            <person name="Choi C."/>
            <person name="Cichocki N."/>
            <person name="Clum A."/>
            <person name="Copeland A."/>
            <person name="Hainaut M."/>
            <person name="Haridas S."/>
            <person name="Labutti K."/>
            <person name="Lindquist E."/>
            <person name="Lipzen A."/>
            <person name="Khouja H.-R."/>
            <person name="Murat C."/>
            <person name="Ohm R."/>
            <person name="Olson A."/>
            <person name="Spatafora J."/>
            <person name="Veneault-Fourrey C."/>
            <person name="Henrissat B."/>
            <person name="Grigoriev I."/>
            <person name="Martin F."/>
            <person name="Perotto S."/>
        </authorList>
    </citation>
    <scope>NUCLEOTIDE SEQUENCE [LARGE SCALE GENOMIC DNA]</scope>
    <source>
        <strain evidence="1 2">E</strain>
    </source>
</reference>
<feature type="non-terminal residue" evidence="1">
    <location>
        <position position="1"/>
    </location>
</feature>
<dbReference type="RefSeq" id="XP_024733593.1">
    <property type="nucleotide sequence ID" value="XM_024875292.1"/>
</dbReference>
<keyword evidence="2" id="KW-1185">Reference proteome</keyword>
<proteinExistence type="predicted"/>
<dbReference type="EMBL" id="KZ613848">
    <property type="protein sequence ID" value="PMD56689.1"/>
    <property type="molecule type" value="Genomic_DNA"/>
</dbReference>
<name>A0A2J6T107_9HELO</name>
<accession>A0A2J6T107</accession>
<evidence type="ECO:0000313" key="2">
    <source>
        <dbReference type="Proteomes" id="UP000235371"/>
    </source>
</evidence>
<gene>
    <name evidence="1" type="ORF">K444DRAFT_535503</name>
</gene>
<dbReference type="Proteomes" id="UP000235371">
    <property type="component" value="Unassembled WGS sequence"/>
</dbReference>